<keyword evidence="2" id="KW-1185">Reference proteome</keyword>
<comment type="caution">
    <text evidence="1">The sequence shown here is derived from an EMBL/GenBank/DDBJ whole genome shotgun (WGS) entry which is preliminary data.</text>
</comment>
<gene>
    <name evidence="1" type="ORF">QQF64_016234</name>
</gene>
<evidence type="ECO:0000313" key="2">
    <source>
        <dbReference type="Proteomes" id="UP001558613"/>
    </source>
</evidence>
<proteinExistence type="predicted"/>
<sequence>MQKTQGHRCTLSYLWLYNVCERSDGKRSGPVSSQRKYGPSGSLRLRDVSIESGVEKEAMGQHAESREEAAEEKRLWRKALELTNSPATGVLRP</sequence>
<evidence type="ECO:0000313" key="1">
    <source>
        <dbReference type="EMBL" id="KAL1254005.1"/>
    </source>
</evidence>
<dbReference type="EMBL" id="JAYMGO010000020">
    <property type="protein sequence ID" value="KAL1254005.1"/>
    <property type="molecule type" value="Genomic_DNA"/>
</dbReference>
<reference evidence="1 2" key="1">
    <citation type="submission" date="2023-09" db="EMBL/GenBank/DDBJ databases">
        <authorList>
            <person name="Wang M."/>
        </authorList>
    </citation>
    <scope>NUCLEOTIDE SEQUENCE [LARGE SCALE GENOMIC DNA]</scope>
    <source>
        <strain evidence="1">GT-2023</strain>
        <tissue evidence="1">Liver</tissue>
    </source>
</reference>
<dbReference type="Proteomes" id="UP001558613">
    <property type="component" value="Unassembled WGS sequence"/>
</dbReference>
<name>A0ABR3LNX2_9TELE</name>
<organism evidence="1 2">
    <name type="scientific">Cirrhinus molitorella</name>
    <name type="common">mud carp</name>
    <dbReference type="NCBI Taxonomy" id="172907"/>
    <lineage>
        <taxon>Eukaryota</taxon>
        <taxon>Metazoa</taxon>
        <taxon>Chordata</taxon>
        <taxon>Craniata</taxon>
        <taxon>Vertebrata</taxon>
        <taxon>Euteleostomi</taxon>
        <taxon>Actinopterygii</taxon>
        <taxon>Neopterygii</taxon>
        <taxon>Teleostei</taxon>
        <taxon>Ostariophysi</taxon>
        <taxon>Cypriniformes</taxon>
        <taxon>Cyprinidae</taxon>
        <taxon>Labeoninae</taxon>
        <taxon>Labeonini</taxon>
        <taxon>Cirrhinus</taxon>
    </lineage>
</organism>
<accession>A0ABR3LNX2</accession>
<protein>
    <submittedName>
        <fullName evidence="1">Uncharacterized protein</fullName>
    </submittedName>
</protein>